<dbReference type="GO" id="GO:0005886">
    <property type="term" value="C:plasma membrane"/>
    <property type="evidence" value="ECO:0007669"/>
    <property type="project" value="UniProtKB-SubCell"/>
</dbReference>
<dbReference type="CDD" id="cd06662">
    <property type="entry name" value="SURF1"/>
    <property type="match status" value="1"/>
</dbReference>
<accession>A0A3N0DI73</accession>
<evidence type="ECO:0000256" key="3">
    <source>
        <dbReference type="ARBA" id="ARBA00022692"/>
    </source>
</evidence>
<comment type="subcellular location">
    <subcellularLocation>
        <location evidence="6">Cell membrane</location>
        <topology evidence="6">Multi-pass membrane protein</topology>
    </subcellularLocation>
    <subcellularLocation>
        <location evidence="1">Membrane</location>
    </subcellularLocation>
</comment>
<evidence type="ECO:0000256" key="4">
    <source>
        <dbReference type="ARBA" id="ARBA00022989"/>
    </source>
</evidence>
<keyword evidence="6" id="KW-1003">Cell membrane</keyword>
<reference evidence="8 9" key="1">
    <citation type="submission" date="2018-11" db="EMBL/GenBank/DDBJ databases">
        <authorList>
            <person name="Li F."/>
        </authorList>
    </citation>
    <scope>NUCLEOTIDE SEQUENCE [LARGE SCALE GENOMIC DNA]</scope>
    <source>
        <strain evidence="8 9">KIS18-7</strain>
    </source>
</reference>
<feature type="region of interest" description="Disordered" evidence="7">
    <location>
        <begin position="234"/>
        <end position="257"/>
    </location>
</feature>
<protein>
    <recommendedName>
        <fullName evidence="6">SURF1-like protein</fullName>
    </recommendedName>
</protein>
<dbReference type="AlphaFoldDB" id="A0A3N0DI73"/>
<keyword evidence="5 6" id="KW-0472">Membrane</keyword>
<evidence type="ECO:0000313" key="9">
    <source>
        <dbReference type="Proteomes" id="UP000277094"/>
    </source>
</evidence>
<dbReference type="PANTHER" id="PTHR23427">
    <property type="entry name" value="SURFEIT LOCUS PROTEIN"/>
    <property type="match status" value="1"/>
</dbReference>
<comment type="caution">
    <text evidence="6">Lacks conserved residue(s) required for the propagation of feature annotation.</text>
</comment>
<dbReference type="PROSITE" id="PS50895">
    <property type="entry name" value="SURF1"/>
    <property type="match status" value="1"/>
</dbReference>
<name>A0A3N0DI73_9ACTN</name>
<feature type="transmembrane region" description="Helical" evidence="6">
    <location>
        <begin position="6"/>
        <end position="27"/>
    </location>
</feature>
<comment type="similarity">
    <text evidence="2 6">Belongs to the SURF1 family.</text>
</comment>
<evidence type="ECO:0000256" key="7">
    <source>
        <dbReference type="SAM" id="MobiDB-lite"/>
    </source>
</evidence>
<proteinExistence type="inferred from homology"/>
<keyword evidence="4 6" id="KW-1133">Transmembrane helix</keyword>
<feature type="compositionally biased region" description="Acidic residues" evidence="7">
    <location>
        <begin position="238"/>
        <end position="257"/>
    </location>
</feature>
<dbReference type="Proteomes" id="UP000277094">
    <property type="component" value="Unassembled WGS sequence"/>
</dbReference>
<evidence type="ECO:0000313" key="8">
    <source>
        <dbReference type="EMBL" id="RNL75378.1"/>
    </source>
</evidence>
<gene>
    <name evidence="8" type="ORF">EFL95_18345</name>
</gene>
<evidence type="ECO:0000256" key="2">
    <source>
        <dbReference type="ARBA" id="ARBA00007165"/>
    </source>
</evidence>
<keyword evidence="3 6" id="KW-0812">Transmembrane</keyword>
<dbReference type="EMBL" id="RJSG01000006">
    <property type="protein sequence ID" value="RNL75378.1"/>
    <property type="molecule type" value="Genomic_DNA"/>
</dbReference>
<comment type="caution">
    <text evidence="8">The sequence shown here is derived from an EMBL/GenBank/DDBJ whole genome shotgun (WGS) entry which is preliminary data.</text>
</comment>
<dbReference type="InterPro" id="IPR002994">
    <property type="entry name" value="Surf1/Shy1"/>
</dbReference>
<evidence type="ECO:0000256" key="5">
    <source>
        <dbReference type="ARBA" id="ARBA00023136"/>
    </source>
</evidence>
<dbReference type="InterPro" id="IPR045214">
    <property type="entry name" value="Surf1/Surf4"/>
</dbReference>
<dbReference type="Pfam" id="PF02104">
    <property type="entry name" value="SURF1"/>
    <property type="match status" value="1"/>
</dbReference>
<evidence type="ECO:0000256" key="1">
    <source>
        <dbReference type="ARBA" id="ARBA00004370"/>
    </source>
</evidence>
<dbReference type="PANTHER" id="PTHR23427:SF2">
    <property type="entry name" value="SURFEIT LOCUS PROTEIN 1"/>
    <property type="match status" value="1"/>
</dbReference>
<organism evidence="8 9">
    <name type="scientific">Nocardioides marmorisolisilvae</name>
    <dbReference type="NCBI Taxonomy" id="1542737"/>
    <lineage>
        <taxon>Bacteria</taxon>
        <taxon>Bacillati</taxon>
        <taxon>Actinomycetota</taxon>
        <taxon>Actinomycetes</taxon>
        <taxon>Propionibacteriales</taxon>
        <taxon>Nocardioidaceae</taxon>
        <taxon>Nocardioides</taxon>
    </lineage>
</organism>
<keyword evidence="9" id="KW-1185">Reference proteome</keyword>
<dbReference type="RefSeq" id="WP_123235565.1">
    <property type="nucleotide sequence ID" value="NZ_RJSG01000006.1"/>
</dbReference>
<evidence type="ECO:0000256" key="6">
    <source>
        <dbReference type="RuleBase" id="RU363076"/>
    </source>
</evidence>
<sequence>MLLRPRYWPGHLAMILSLAVAVGLGLWQLDAWHSRRADAARDISNYKPIPLSSVMTGDSPFPGRSLGRPVTFSGSWIGSSTLYVQNRYDHDQRGYWVVTPVLVDGSKSAIPVVRGWSKTHSSPTPTGTVQITGWLQASEGSGPIDQHPDDDVIPMMRIASIVEHVDADLYSGYVVARDLTPKTGAAGLRSVSAASVPSVSGFTALRNFLYAIEWWVFGGFAVFVWFRWCQDTLHPPEPDEESDADSEDEEPQTEAVT</sequence>